<dbReference type="InterPro" id="IPR036291">
    <property type="entry name" value="NAD(P)-bd_dom_sf"/>
</dbReference>
<proteinExistence type="predicted"/>
<dbReference type="Pfam" id="PF01408">
    <property type="entry name" value="GFO_IDH_MocA"/>
    <property type="match status" value="1"/>
</dbReference>
<name>A0A2U2RGE1_9MICO</name>
<evidence type="ECO:0000313" key="3">
    <source>
        <dbReference type="EMBL" id="PWH04926.1"/>
    </source>
</evidence>
<dbReference type="InterPro" id="IPR000683">
    <property type="entry name" value="Gfo/Idh/MocA-like_OxRdtase_N"/>
</dbReference>
<evidence type="ECO:0000313" key="4">
    <source>
        <dbReference type="Proteomes" id="UP000245590"/>
    </source>
</evidence>
<dbReference type="SUPFAM" id="SSF55347">
    <property type="entry name" value="Glyceraldehyde-3-phosphate dehydrogenase-like, C-terminal domain"/>
    <property type="match status" value="1"/>
</dbReference>
<accession>A0A2U2RGE1</accession>
<keyword evidence="4" id="KW-1185">Reference proteome</keyword>
<dbReference type="Gene3D" id="3.30.360.10">
    <property type="entry name" value="Dihydrodipicolinate Reductase, domain 2"/>
    <property type="match status" value="1"/>
</dbReference>
<dbReference type="PANTHER" id="PTHR43818:SF11">
    <property type="entry name" value="BCDNA.GH03377"/>
    <property type="match status" value="1"/>
</dbReference>
<dbReference type="OrthoDB" id="103047at2"/>
<dbReference type="Proteomes" id="UP000245590">
    <property type="component" value="Unassembled WGS sequence"/>
</dbReference>
<dbReference type="SUPFAM" id="SSF51735">
    <property type="entry name" value="NAD(P)-binding Rossmann-fold domains"/>
    <property type="match status" value="1"/>
</dbReference>
<dbReference type="AlphaFoldDB" id="A0A2U2RGE1"/>
<organism evidence="3 4">
    <name type="scientific">Brachybacterium endophyticum</name>
    <dbReference type="NCBI Taxonomy" id="2182385"/>
    <lineage>
        <taxon>Bacteria</taxon>
        <taxon>Bacillati</taxon>
        <taxon>Actinomycetota</taxon>
        <taxon>Actinomycetes</taxon>
        <taxon>Micrococcales</taxon>
        <taxon>Dermabacteraceae</taxon>
        <taxon>Brachybacterium</taxon>
    </lineage>
</organism>
<dbReference type="GO" id="GO:0016491">
    <property type="term" value="F:oxidoreductase activity"/>
    <property type="evidence" value="ECO:0007669"/>
    <property type="project" value="UniProtKB-KW"/>
</dbReference>
<dbReference type="EMBL" id="QFKX01000010">
    <property type="protein sequence ID" value="PWH04926.1"/>
    <property type="molecule type" value="Genomic_DNA"/>
</dbReference>
<keyword evidence="1" id="KW-0560">Oxidoreductase</keyword>
<dbReference type="InterPro" id="IPR050463">
    <property type="entry name" value="Gfo/Idh/MocA_oxidrdct_glycsds"/>
</dbReference>
<dbReference type="GO" id="GO:0000166">
    <property type="term" value="F:nucleotide binding"/>
    <property type="evidence" value="ECO:0007669"/>
    <property type="project" value="InterPro"/>
</dbReference>
<dbReference type="RefSeq" id="WP_109276987.1">
    <property type="nucleotide sequence ID" value="NZ_QFKX01000010.1"/>
</dbReference>
<sequence length="383" mass="42116">MNTPADTGLRIAVLGLGFGQEFVPIYLSHPYVSHVVLVEPDDARRAEVAAKFGVGSGYRGIDEALRDDRIDAVHILAPVPFHADFAIQVLEAGKHCACAVPAATTREDLERLIEVERRTGKRYMMMETSVYGREYRWASALHREEALGDLTFYRGAHIQNLDGFPSYWQGFPPMHYATHALSPALDLLGTSVESVTAHGSGHLDEATRTAGGFDNPFPTEIGAFRLRGSDVIAEVQMSFFRTAREYIEGFWLYGSRMGLEWPTDQEGPMLVHTMSGPAEGGRGNRTAVKVVEPPDYLESLTAELRPFVHETVVQLPGMSDPVRVGAGHGGSHPYLVDEFLDAITEGRRSRIDSVRAAEWTLPGICAHESAMNEGARITVPTVR</sequence>
<protein>
    <submittedName>
        <fullName evidence="3">Oxidoreductase</fullName>
    </submittedName>
</protein>
<reference evidence="3 4" key="1">
    <citation type="submission" date="2018-05" db="EMBL/GenBank/DDBJ databases">
        <title>Brachybacterium sp. M1HQ-2T, whole genome shotgun sequence.</title>
        <authorList>
            <person name="Tuo L."/>
        </authorList>
    </citation>
    <scope>NUCLEOTIDE SEQUENCE [LARGE SCALE GENOMIC DNA]</scope>
    <source>
        <strain evidence="3 4">M1HQ-2</strain>
    </source>
</reference>
<dbReference type="Gene3D" id="3.40.50.720">
    <property type="entry name" value="NAD(P)-binding Rossmann-like Domain"/>
    <property type="match status" value="1"/>
</dbReference>
<evidence type="ECO:0000256" key="1">
    <source>
        <dbReference type="ARBA" id="ARBA00023002"/>
    </source>
</evidence>
<feature type="domain" description="Gfo/Idh/MocA-like oxidoreductase N-terminal" evidence="2">
    <location>
        <begin position="9"/>
        <end position="125"/>
    </location>
</feature>
<comment type="caution">
    <text evidence="3">The sequence shown here is derived from an EMBL/GenBank/DDBJ whole genome shotgun (WGS) entry which is preliminary data.</text>
</comment>
<dbReference type="PANTHER" id="PTHR43818">
    <property type="entry name" value="BCDNA.GH03377"/>
    <property type="match status" value="1"/>
</dbReference>
<evidence type="ECO:0000259" key="2">
    <source>
        <dbReference type="Pfam" id="PF01408"/>
    </source>
</evidence>
<gene>
    <name evidence="3" type="ORF">DEO23_15760</name>
</gene>